<proteinExistence type="predicted"/>
<name>A0ABQ3PR55_9ACTN</name>
<protein>
    <submittedName>
        <fullName evidence="1">Uncharacterized protein</fullName>
    </submittedName>
</protein>
<accession>A0ABQ3PR55</accession>
<gene>
    <name evidence="1" type="ORF">Shyd_88690</name>
</gene>
<evidence type="ECO:0000313" key="2">
    <source>
        <dbReference type="Proteomes" id="UP001052739"/>
    </source>
</evidence>
<keyword evidence="2" id="KW-1185">Reference proteome</keyword>
<dbReference type="Proteomes" id="UP001052739">
    <property type="component" value="Unassembled WGS sequence"/>
</dbReference>
<organism evidence="1 2">
    <name type="scientific">Streptomyces hydrogenans</name>
    <dbReference type="NCBI Taxonomy" id="1873719"/>
    <lineage>
        <taxon>Bacteria</taxon>
        <taxon>Bacillati</taxon>
        <taxon>Actinomycetota</taxon>
        <taxon>Actinomycetes</taxon>
        <taxon>Kitasatosporales</taxon>
        <taxon>Streptomycetaceae</taxon>
        <taxon>Streptomyces</taxon>
    </lineage>
</organism>
<sequence length="123" mass="13334">MRRGGQIDIIPSWTPQTAQIEIEWEDSGISGPHPTDKWFGTMAFIGGAISQEGVWEWDPAAKTLRLWVLVPGGEGHRHLIATLQQFTLPLTSGMTGTGTLAPTLGLPVLGELTLSWRGHVHGT</sequence>
<reference evidence="1" key="1">
    <citation type="submission" date="2024-05" db="EMBL/GenBank/DDBJ databases">
        <title>Whole genome shotgun sequence of Streptomyces hydrogenans NBRC 13475.</title>
        <authorList>
            <person name="Komaki H."/>
            <person name="Tamura T."/>
        </authorList>
    </citation>
    <scope>NUCLEOTIDE SEQUENCE</scope>
    <source>
        <strain evidence="1">NBRC 13475</strain>
    </source>
</reference>
<dbReference type="EMBL" id="BNDW01000117">
    <property type="protein sequence ID" value="GHI27498.1"/>
    <property type="molecule type" value="Genomic_DNA"/>
</dbReference>
<comment type="caution">
    <text evidence="1">The sequence shown here is derived from an EMBL/GenBank/DDBJ whole genome shotgun (WGS) entry which is preliminary data.</text>
</comment>
<dbReference type="RefSeq" id="WP_190223935.1">
    <property type="nucleotide sequence ID" value="NZ_BNBS01000044.1"/>
</dbReference>
<evidence type="ECO:0000313" key="1">
    <source>
        <dbReference type="EMBL" id="GHI27498.1"/>
    </source>
</evidence>